<evidence type="ECO:0000259" key="15">
    <source>
        <dbReference type="PROSITE" id="PS50110"/>
    </source>
</evidence>
<dbReference type="InterPro" id="IPR004358">
    <property type="entry name" value="Sig_transdc_His_kin-like_C"/>
</dbReference>
<protein>
    <recommendedName>
        <fullName evidence="3">histidine kinase</fullName>
        <ecNumber evidence="3">2.7.13.3</ecNumber>
    </recommendedName>
</protein>
<evidence type="ECO:0000259" key="16">
    <source>
        <dbReference type="PROSITE" id="PS50112"/>
    </source>
</evidence>
<accession>A0ABW8PWE1</accession>
<keyword evidence="10" id="KW-0902">Two-component regulatory system</keyword>
<evidence type="ECO:0000259" key="17">
    <source>
        <dbReference type="PROSITE" id="PS50113"/>
    </source>
</evidence>
<feature type="domain" description="HPt" evidence="18">
    <location>
        <begin position="707"/>
        <end position="813"/>
    </location>
</feature>
<keyword evidence="6" id="KW-0812">Transmembrane</keyword>
<organism evidence="19 20">
    <name type="scientific">Marinospirillum alkalitolerans</name>
    <dbReference type="NCBI Taxonomy" id="3123374"/>
    <lineage>
        <taxon>Bacteria</taxon>
        <taxon>Pseudomonadati</taxon>
        <taxon>Pseudomonadota</taxon>
        <taxon>Gammaproteobacteria</taxon>
        <taxon>Oceanospirillales</taxon>
        <taxon>Oceanospirillaceae</taxon>
        <taxon>Marinospirillum</taxon>
    </lineage>
</organism>
<evidence type="ECO:0000256" key="13">
    <source>
        <dbReference type="PROSITE-ProRule" id="PRU00169"/>
    </source>
</evidence>
<evidence type="ECO:0000313" key="19">
    <source>
        <dbReference type="EMBL" id="MFK7160121.1"/>
    </source>
</evidence>
<dbReference type="SUPFAM" id="SSF52172">
    <property type="entry name" value="CheY-like"/>
    <property type="match status" value="1"/>
</dbReference>
<dbReference type="PANTHER" id="PTHR45339:SF1">
    <property type="entry name" value="HYBRID SIGNAL TRANSDUCTION HISTIDINE KINASE J"/>
    <property type="match status" value="1"/>
</dbReference>
<evidence type="ECO:0000256" key="9">
    <source>
        <dbReference type="ARBA" id="ARBA00022989"/>
    </source>
</evidence>
<dbReference type="EMBL" id="JBANFI010000002">
    <property type="protein sequence ID" value="MFK7160121.1"/>
    <property type="molecule type" value="Genomic_DNA"/>
</dbReference>
<keyword evidence="5 13" id="KW-0597">Phosphoprotein</keyword>
<dbReference type="CDD" id="cd16922">
    <property type="entry name" value="HATPase_EvgS-ArcB-TorS-like"/>
    <property type="match status" value="1"/>
</dbReference>
<dbReference type="PROSITE" id="PS50112">
    <property type="entry name" value="PAS"/>
    <property type="match status" value="2"/>
</dbReference>
<dbReference type="SMART" id="SM00448">
    <property type="entry name" value="REC"/>
    <property type="match status" value="1"/>
</dbReference>
<dbReference type="InterPro" id="IPR011006">
    <property type="entry name" value="CheY-like_superfamily"/>
</dbReference>
<dbReference type="Pfam" id="PF00072">
    <property type="entry name" value="Response_reg"/>
    <property type="match status" value="1"/>
</dbReference>
<dbReference type="InterPro" id="IPR000014">
    <property type="entry name" value="PAS"/>
</dbReference>
<dbReference type="RefSeq" id="WP_405337297.1">
    <property type="nucleotide sequence ID" value="NZ_JBANFI010000002.1"/>
</dbReference>
<comment type="caution">
    <text evidence="19">The sequence shown here is derived from an EMBL/GenBank/DDBJ whole genome shotgun (WGS) entry which is preliminary data.</text>
</comment>
<dbReference type="Pfam" id="PF00512">
    <property type="entry name" value="HisKA"/>
    <property type="match status" value="1"/>
</dbReference>
<evidence type="ECO:0000256" key="11">
    <source>
        <dbReference type="ARBA" id="ARBA00023136"/>
    </source>
</evidence>
<dbReference type="Pfam" id="PF02518">
    <property type="entry name" value="HATPase_c"/>
    <property type="match status" value="1"/>
</dbReference>
<keyword evidence="20" id="KW-1185">Reference proteome</keyword>
<dbReference type="InterPro" id="IPR036097">
    <property type="entry name" value="HisK_dim/P_sf"/>
</dbReference>
<evidence type="ECO:0000259" key="18">
    <source>
        <dbReference type="PROSITE" id="PS50894"/>
    </source>
</evidence>
<dbReference type="Pfam" id="PF08447">
    <property type="entry name" value="PAS_3"/>
    <property type="match status" value="2"/>
</dbReference>
<comment type="subcellular location">
    <subcellularLocation>
        <location evidence="2">Cell membrane</location>
        <topology evidence="2">Multi-pass membrane protein</topology>
    </subcellularLocation>
</comment>
<dbReference type="Gene3D" id="1.10.287.130">
    <property type="match status" value="1"/>
</dbReference>
<dbReference type="PRINTS" id="PR00344">
    <property type="entry name" value="BCTRLSENSOR"/>
</dbReference>
<dbReference type="SMART" id="SM00388">
    <property type="entry name" value="HisKA"/>
    <property type="match status" value="1"/>
</dbReference>
<dbReference type="CDD" id="cd00130">
    <property type="entry name" value="PAS"/>
    <property type="match status" value="2"/>
</dbReference>
<dbReference type="InterPro" id="IPR003594">
    <property type="entry name" value="HATPase_dom"/>
</dbReference>
<evidence type="ECO:0000256" key="5">
    <source>
        <dbReference type="ARBA" id="ARBA00022553"/>
    </source>
</evidence>
<dbReference type="InterPro" id="IPR008207">
    <property type="entry name" value="Sig_transdc_His_kin_Hpt_dom"/>
</dbReference>
<dbReference type="SUPFAM" id="SSF47384">
    <property type="entry name" value="Homodimeric domain of signal transducing histidine kinase"/>
    <property type="match status" value="1"/>
</dbReference>
<evidence type="ECO:0000313" key="20">
    <source>
        <dbReference type="Proteomes" id="UP001621714"/>
    </source>
</evidence>
<evidence type="ECO:0000256" key="4">
    <source>
        <dbReference type="ARBA" id="ARBA00022475"/>
    </source>
</evidence>
<dbReference type="InterPro" id="IPR035965">
    <property type="entry name" value="PAS-like_dom_sf"/>
</dbReference>
<evidence type="ECO:0000256" key="12">
    <source>
        <dbReference type="PROSITE-ProRule" id="PRU00110"/>
    </source>
</evidence>
<gene>
    <name evidence="19" type="ORF">V6U78_03610</name>
</gene>
<feature type="modified residue" description="Phosphohistidine" evidence="12">
    <location>
        <position position="753"/>
    </location>
</feature>
<keyword evidence="9" id="KW-1133">Transmembrane helix</keyword>
<dbReference type="SUPFAM" id="SSF55874">
    <property type="entry name" value="ATPase domain of HSP90 chaperone/DNA topoisomerase II/histidine kinase"/>
    <property type="match status" value="1"/>
</dbReference>
<dbReference type="InterPro" id="IPR005467">
    <property type="entry name" value="His_kinase_dom"/>
</dbReference>
<evidence type="ECO:0000259" key="14">
    <source>
        <dbReference type="PROSITE" id="PS50109"/>
    </source>
</evidence>
<feature type="domain" description="PAS" evidence="16">
    <location>
        <begin position="153"/>
        <end position="225"/>
    </location>
</feature>
<dbReference type="PROSITE" id="PS50109">
    <property type="entry name" value="HIS_KIN"/>
    <property type="match status" value="1"/>
</dbReference>
<evidence type="ECO:0000256" key="3">
    <source>
        <dbReference type="ARBA" id="ARBA00012438"/>
    </source>
</evidence>
<dbReference type="InterPro" id="IPR036641">
    <property type="entry name" value="HPT_dom_sf"/>
</dbReference>
<reference evidence="19 20" key="1">
    <citation type="submission" date="2024-02" db="EMBL/GenBank/DDBJ databases">
        <title>Marinospirillum sp. MEB 164 isolated from Lonar lake sediment.</title>
        <authorList>
            <person name="Joshi A."/>
            <person name="Thite S."/>
        </authorList>
    </citation>
    <scope>NUCLEOTIDE SEQUENCE [LARGE SCALE GENOMIC DNA]</scope>
    <source>
        <strain evidence="19 20">MEB164</strain>
    </source>
</reference>
<evidence type="ECO:0000256" key="8">
    <source>
        <dbReference type="ARBA" id="ARBA00022840"/>
    </source>
</evidence>
<keyword evidence="11" id="KW-0472">Membrane</keyword>
<feature type="domain" description="PAC" evidence="17">
    <location>
        <begin position="101"/>
        <end position="152"/>
    </location>
</feature>
<dbReference type="InterPro" id="IPR003661">
    <property type="entry name" value="HisK_dim/P_dom"/>
</dbReference>
<dbReference type="SUPFAM" id="SSF55785">
    <property type="entry name" value="PYP-like sensor domain (PAS domain)"/>
    <property type="match status" value="2"/>
</dbReference>
<dbReference type="InterPro" id="IPR013655">
    <property type="entry name" value="PAS_fold_3"/>
</dbReference>
<dbReference type="Proteomes" id="UP001621714">
    <property type="component" value="Unassembled WGS sequence"/>
</dbReference>
<dbReference type="InterPro" id="IPR036890">
    <property type="entry name" value="HATPase_C_sf"/>
</dbReference>
<feature type="domain" description="PAS" evidence="16">
    <location>
        <begin position="54"/>
        <end position="98"/>
    </location>
</feature>
<dbReference type="NCBIfam" id="TIGR00229">
    <property type="entry name" value="sensory_box"/>
    <property type="match status" value="1"/>
</dbReference>
<dbReference type="Gene3D" id="3.30.565.10">
    <property type="entry name" value="Histidine kinase-like ATPase, C-terminal domain"/>
    <property type="match status" value="1"/>
</dbReference>
<dbReference type="Pfam" id="PF01627">
    <property type="entry name" value="Hpt"/>
    <property type="match status" value="1"/>
</dbReference>
<dbReference type="PROSITE" id="PS50110">
    <property type="entry name" value="RESPONSE_REGULATORY"/>
    <property type="match status" value="1"/>
</dbReference>
<feature type="domain" description="Response regulatory" evidence="15">
    <location>
        <begin position="549"/>
        <end position="663"/>
    </location>
</feature>
<dbReference type="SMART" id="SM00387">
    <property type="entry name" value="HATPase_c"/>
    <property type="match status" value="1"/>
</dbReference>
<feature type="domain" description="Histidine kinase" evidence="14">
    <location>
        <begin position="299"/>
        <end position="525"/>
    </location>
</feature>
<dbReference type="PROSITE" id="PS50894">
    <property type="entry name" value="HPT"/>
    <property type="match status" value="1"/>
</dbReference>
<dbReference type="InterPro" id="IPR000700">
    <property type="entry name" value="PAS-assoc_C"/>
</dbReference>
<proteinExistence type="predicted"/>
<dbReference type="Gene3D" id="3.30.450.20">
    <property type="entry name" value="PAS domain"/>
    <property type="match status" value="2"/>
</dbReference>
<dbReference type="SUPFAM" id="SSF47226">
    <property type="entry name" value="Histidine-containing phosphotransfer domain, HPT domain"/>
    <property type="match status" value="1"/>
</dbReference>
<keyword evidence="8" id="KW-0067">ATP-binding</keyword>
<name>A0ABW8PWE1_9GAMM</name>
<dbReference type="PANTHER" id="PTHR45339">
    <property type="entry name" value="HYBRID SIGNAL TRANSDUCTION HISTIDINE KINASE J"/>
    <property type="match status" value="1"/>
</dbReference>
<evidence type="ECO:0000256" key="7">
    <source>
        <dbReference type="ARBA" id="ARBA00022741"/>
    </source>
</evidence>
<dbReference type="InterPro" id="IPR001610">
    <property type="entry name" value="PAC"/>
</dbReference>
<keyword evidence="4" id="KW-1003">Cell membrane</keyword>
<comment type="catalytic activity">
    <reaction evidence="1">
        <text>ATP + protein L-histidine = ADP + protein N-phospho-L-histidine.</text>
        <dbReference type="EC" id="2.7.13.3"/>
    </reaction>
</comment>
<evidence type="ECO:0000256" key="2">
    <source>
        <dbReference type="ARBA" id="ARBA00004651"/>
    </source>
</evidence>
<evidence type="ECO:0000256" key="10">
    <source>
        <dbReference type="ARBA" id="ARBA00023012"/>
    </source>
</evidence>
<dbReference type="Gene3D" id="3.40.50.2300">
    <property type="match status" value="1"/>
</dbReference>
<dbReference type="EC" id="2.7.13.3" evidence="3"/>
<sequence length="900" mass="100792">MQEAHASSSISALNALQQALPELDPLHQLAIHFPGTLYIYQLFPDGRSCFPFSTSGIEAIYGWPSDQLIQDASPVFDRLHPEDLAQVSSSISRSAQQLSLWEAEYRVLHPQRGERWIQGRATPQRLEDGSVLWHGYLYDITETKHQALALEQAQTRIQLAMEASDTGLWQWDLQQDQLHWSDEAFTQLGYAPQAFPLTLRRFLKLMHPEDKPHSIKLIQQHTRQQQAFSVEFRLRRADQSWLWVQCRGKVLQYDQDQRPSLMMGTHTNISHLKQIQAELEQARQLAEQANLAKSSFLANMSHEIRTPMNGILGLSQISTNEDDPHTLRQRLAQIDQEGRQLLGLLNDILDLSRIEAGKLQIEAVPFSLAQLIDGLYSLYLRLAQDKNIHFDLQLDTDLAEVYQSDPLRLKQVLGNLLSNAIKFTQEGSVNLSVQITRHQRHQGRDLHQLHFCVEDTGIGIALEQQTHLFQAFSQASQSTARHYGGSGLGLLISQHLVHSLGGEGIQLESALGAGSRFHFVLPLVLCQADEQQLMSPPCFENHAAPLTGCVLLVEDNRINQQVAQVQLQQLGLTTKIAEHGQAALDLLQQEEVDLILMDVQMPVMDGYEATRRLRAQGNKLPIIALTAAAMPEDQQRAKEAGMNGHLAKPISAQQLYQALAPYLAVEMPSGLIQLPAQQPALAEPSEPSPAHPLIINIERAKQLLAGDLALHQRLTQQFMQDFAQRFQPLADQLAQLQPDSPSEALSATQQLAHALKGIAGNLAFDALAAATSELDACLKQAQCPSHIAIAHWQQQLTLLFDALTRAEPERQSPVQSQTTMPLAQETASLAHLQQLLAQLHQQLVAHEMIYEDQLAPLRQMLISWPQAQTQWQQLEQQLDQLELDQAAQTVSHLLEQLKEG</sequence>
<dbReference type="InterPro" id="IPR001789">
    <property type="entry name" value="Sig_transdc_resp-reg_receiver"/>
</dbReference>
<dbReference type="Gene3D" id="1.20.120.160">
    <property type="entry name" value="HPT domain"/>
    <property type="match status" value="1"/>
</dbReference>
<evidence type="ECO:0000256" key="1">
    <source>
        <dbReference type="ARBA" id="ARBA00000085"/>
    </source>
</evidence>
<feature type="modified residue" description="4-aspartylphosphate" evidence="13">
    <location>
        <position position="598"/>
    </location>
</feature>
<feature type="domain" description="PAC" evidence="17">
    <location>
        <begin position="228"/>
        <end position="281"/>
    </location>
</feature>
<dbReference type="CDD" id="cd00082">
    <property type="entry name" value="HisKA"/>
    <property type="match status" value="1"/>
</dbReference>
<dbReference type="SMART" id="SM00086">
    <property type="entry name" value="PAC"/>
    <property type="match status" value="2"/>
</dbReference>
<evidence type="ECO:0000256" key="6">
    <source>
        <dbReference type="ARBA" id="ARBA00022692"/>
    </source>
</evidence>
<dbReference type="SMART" id="SM00091">
    <property type="entry name" value="PAS"/>
    <property type="match status" value="2"/>
</dbReference>
<dbReference type="CDD" id="cd17546">
    <property type="entry name" value="REC_hyHK_CKI1_RcsC-like"/>
    <property type="match status" value="1"/>
</dbReference>
<keyword evidence="7" id="KW-0547">Nucleotide-binding</keyword>
<dbReference type="PROSITE" id="PS50113">
    <property type="entry name" value="PAC"/>
    <property type="match status" value="2"/>
</dbReference>